<keyword evidence="8" id="KW-1185">Reference proteome</keyword>
<dbReference type="KEGG" id="aplc:110975515"/>
<keyword evidence="6" id="KW-1015">Disulfide bond</keyword>
<evidence type="ECO:0000256" key="5">
    <source>
        <dbReference type="ARBA" id="ARBA00023136"/>
    </source>
</evidence>
<dbReference type="SUPFAM" id="SSF48652">
    <property type="entry name" value="Tetraspanin"/>
    <property type="match status" value="1"/>
</dbReference>
<dbReference type="PRINTS" id="PR00259">
    <property type="entry name" value="TMFOUR"/>
</dbReference>
<dbReference type="OrthoDB" id="432835at2759"/>
<dbReference type="Gene3D" id="1.10.1450.10">
    <property type="entry name" value="Tetraspanin"/>
    <property type="match status" value="1"/>
</dbReference>
<dbReference type="InterPro" id="IPR000301">
    <property type="entry name" value="Tetraspanin_animals"/>
</dbReference>
<dbReference type="RefSeq" id="XP_022083754.1">
    <property type="nucleotide sequence ID" value="XM_022228062.1"/>
</dbReference>
<gene>
    <name evidence="9 10" type="primary">LOC110975515</name>
</gene>
<comment type="similarity">
    <text evidence="2 7">Belongs to the tetraspanin (TM4SF) family.</text>
</comment>
<keyword evidence="5 7" id="KW-0472">Membrane</keyword>
<protein>
    <recommendedName>
        <fullName evidence="7">Tetraspanin</fullName>
    </recommendedName>
</protein>
<sequence>MCCCAIECVKCLLLFFDVIFFLTGVALLGVGIHVLVGVVNGTYASLIAGVSYIYITYAILVIAFIIIIVSLIGCCAGVLENKCLLVTFYFFVVFCICLEVSVAIIAFVGLWYEDDFVEAYIIQASRTEMANYGHKDKAGFSNSWDRLQTDEQCCGVLASTDWHEYGNFDAADTPDSCCKEIREGCGLTIGEPWEKSCGTVLIDNVNNGLYLIGAICIGCILLQILLIIFILAMYYILKFGSGKNRCCGTYYYDMD</sequence>
<evidence type="ECO:0000256" key="4">
    <source>
        <dbReference type="ARBA" id="ARBA00022989"/>
    </source>
</evidence>
<feature type="transmembrane region" description="Helical" evidence="7">
    <location>
        <begin position="51"/>
        <end position="79"/>
    </location>
</feature>
<dbReference type="GO" id="GO:0005886">
    <property type="term" value="C:plasma membrane"/>
    <property type="evidence" value="ECO:0007669"/>
    <property type="project" value="TreeGrafter"/>
</dbReference>
<evidence type="ECO:0000256" key="2">
    <source>
        <dbReference type="ARBA" id="ARBA00006840"/>
    </source>
</evidence>
<reference evidence="9 10" key="1">
    <citation type="submission" date="2025-04" db="UniProtKB">
        <authorList>
            <consortium name="RefSeq"/>
        </authorList>
    </citation>
    <scope>IDENTIFICATION</scope>
</reference>
<dbReference type="InterPro" id="IPR008952">
    <property type="entry name" value="Tetraspanin_EC2_sf"/>
</dbReference>
<feature type="disulfide bond" evidence="6">
    <location>
        <begin position="153"/>
        <end position="185"/>
    </location>
</feature>
<feature type="transmembrane region" description="Helical" evidence="7">
    <location>
        <begin position="12"/>
        <end position="39"/>
    </location>
</feature>
<evidence type="ECO:0000313" key="10">
    <source>
        <dbReference type="RefSeq" id="XP_022083754.1"/>
    </source>
</evidence>
<feature type="transmembrane region" description="Helical" evidence="7">
    <location>
        <begin position="209"/>
        <end position="237"/>
    </location>
</feature>
<dbReference type="InterPro" id="IPR018499">
    <property type="entry name" value="Tetraspanin/Peripherin"/>
</dbReference>
<feature type="transmembrane region" description="Helical" evidence="7">
    <location>
        <begin position="86"/>
        <end position="112"/>
    </location>
</feature>
<evidence type="ECO:0000313" key="8">
    <source>
        <dbReference type="Proteomes" id="UP000694845"/>
    </source>
</evidence>
<dbReference type="AlphaFoldDB" id="A0A8B7XSB7"/>
<dbReference type="Proteomes" id="UP000694845">
    <property type="component" value="Unplaced"/>
</dbReference>
<keyword evidence="4 7" id="KW-1133">Transmembrane helix</keyword>
<dbReference type="Pfam" id="PF00335">
    <property type="entry name" value="Tetraspanin"/>
    <property type="match status" value="1"/>
</dbReference>
<evidence type="ECO:0000256" key="3">
    <source>
        <dbReference type="ARBA" id="ARBA00022692"/>
    </source>
</evidence>
<dbReference type="PIRSF" id="PIRSF002419">
    <property type="entry name" value="Tetraspanin"/>
    <property type="match status" value="1"/>
</dbReference>
<organism evidence="8 10">
    <name type="scientific">Acanthaster planci</name>
    <name type="common">Crown-of-thorns starfish</name>
    <dbReference type="NCBI Taxonomy" id="133434"/>
    <lineage>
        <taxon>Eukaryota</taxon>
        <taxon>Metazoa</taxon>
        <taxon>Echinodermata</taxon>
        <taxon>Eleutherozoa</taxon>
        <taxon>Asterozoa</taxon>
        <taxon>Asteroidea</taxon>
        <taxon>Valvatacea</taxon>
        <taxon>Valvatida</taxon>
        <taxon>Acanthasteridae</taxon>
        <taxon>Acanthaster</taxon>
    </lineage>
</organism>
<comment type="subcellular location">
    <subcellularLocation>
        <location evidence="1 7">Membrane</location>
        <topology evidence="1 7">Multi-pass membrane protein</topology>
    </subcellularLocation>
</comment>
<proteinExistence type="inferred from homology"/>
<dbReference type="OMA" id="FCICLEV"/>
<evidence type="ECO:0000256" key="6">
    <source>
        <dbReference type="PIRSR" id="PIRSR002419-1"/>
    </source>
</evidence>
<evidence type="ECO:0000256" key="7">
    <source>
        <dbReference type="RuleBase" id="RU361218"/>
    </source>
</evidence>
<accession>A0A8B7XSB7</accession>
<dbReference type="PANTHER" id="PTHR19282:SF519">
    <property type="entry name" value="TETRASPANIN"/>
    <property type="match status" value="1"/>
</dbReference>
<keyword evidence="3 7" id="KW-0812">Transmembrane</keyword>
<evidence type="ECO:0000313" key="9">
    <source>
        <dbReference type="RefSeq" id="XP_022083753.1"/>
    </source>
</evidence>
<name>A0A8B7XSB7_ACAPL</name>
<dbReference type="PANTHER" id="PTHR19282">
    <property type="entry name" value="TETRASPANIN"/>
    <property type="match status" value="1"/>
</dbReference>
<dbReference type="RefSeq" id="XP_022083753.1">
    <property type="nucleotide sequence ID" value="XM_022228061.1"/>
</dbReference>
<dbReference type="GeneID" id="110975515"/>
<evidence type="ECO:0000256" key="1">
    <source>
        <dbReference type="ARBA" id="ARBA00004141"/>
    </source>
</evidence>